<dbReference type="Proteomes" id="UP001597318">
    <property type="component" value="Unassembled WGS sequence"/>
</dbReference>
<dbReference type="SUPFAM" id="SSF52091">
    <property type="entry name" value="SpoIIaa-like"/>
    <property type="match status" value="1"/>
</dbReference>
<dbReference type="NCBIfam" id="TIGR00377">
    <property type="entry name" value="ant_ant_sig"/>
    <property type="match status" value="1"/>
</dbReference>
<dbReference type="InterPro" id="IPR003658">
    <property type="entry name" value="Anti-sigma_ant"/>
</dbReference>
<dbReference type="CDD" id="cd07043">
    <property type="entry name" value="STAS_anti-anti-sigma_factors"/>
    <property type="match status" value="1"/>
</dbReference>
<comment type="caution">
    <text evidence="4">The sequence shown here is derived from an EMBL/GenBank/DDBJ whole genome shotgun (WGS) entry which is preliminary data.</text>
</comment>
<evidence type="ECO:0000313" key="5">
    <source>
        <dbReference type="Proteomes" id="UP001597318"/>
    </source>
</evidence>
<evidence type="ECO:0000259" key="3">
    <source>
        <dbReference type="PROSITE" id="PS50801"/>
    </source>
</evidence>
<dbReference type="PANTHER" id="PTHR33495">
    <property type="entry name" value="ANTI-SIGMA FACTOR ANTAGONIST TM_1081-RELATED-RELATED"/>
    <property type="match status" value="1"/>
</dbReference>
<keyword evidence="5" id="KW-1185">Reference proteome</keyword>
<gene>
    <name evidence="4" type="ORF">ACFSKK_20175</name>
</gene>
<proteinExistence type="inferred from homology"/>
<evidence type="ECO:0000256" key="2">
    <source>
        <dbReference type="RuleBase" id="RU003749"/>
    </source>
</evidence>
<dbReference type="EMBL" id="JBHUIK010000005">
    <property type="protein sequence ID" value="MFD2216008.1"/>
    <property type="molecule type" value="Genomic_DNA"/>
</dbReference>
<organism evidence="4 5">
    <name type="scientific">Metabacillus endolithicus</name>
    <dbReference type="NCBI Taxonomy" id="1535204"/>
    <lineage>
        <taxon>Bacteria</taxon>
        <taxon>Bacillati</taxon>
        <taxon>Bacillota</taxon>
        <taxon>Bacilli</taxon>
        <taxon>Bacillales</taxon>
        <taxon>Bacillaceae</taxon>
        <taxon>Metabacillus</taxon>
    </lineage>
</organism>
<dbReference type="Pfam" id="PF01740">
    <property type="entry name" value="STAS"/>
    <property type="match status" value="1"/>
</dbReference>
<evidence type="ECO:0000256" key="1">
    <source>
        <dbReference type="ARBA" id="ARBA00009013"/>
    </source>
</evidence>
<sequence length="113" mass="13031">MELIHKELVDILKVKETEITIKNNESFKEDIQTHLLKSRQHIILDLENVKYLNSTSLGVIADAAMKAKKEGKELVISGVKPPLDEIFTIVRFHTFMGLYKTIEEAENYFQTLI</sequence>
<dbReference type="InterPro" id="IPR036513">
    <property type="entry name" value="STAS_dom_sf"/>
</dbReference>
<reference evidence="5" key="1">
    <citation type="journal article" date="2019" name="Int. J. Syst. Evol. Microbiol.">
        <title>The Global Catalogue of Microorganisms (GCM) 10K type strain sequencing project: providing services to taxonomists for standard genome sequencing and annotation.</title>
        <authorList>
            <consortium name="The Broad Institute Genomics Platform"/>
            <consortium name="The Broad Institute Genome Sequencing Center for Infectious Disease"/>
            <person name="Wu L."/>
            <person name="Ma J."/>
        </authorList>
    </citation>
    <scope>NUCLEOTIDE SEQUENCE [LARGE SCALE GENOMIC DNA]</scope>
    <source>
        <strain evidence="5">CGMCC 1.15474</strain>
    </source>
</reference>
<feature type="domain" description="STAS" evidence="3">
    <location>
        <begin position="18"/>
        <end position="109"/>
    </location>
</feature>
<accession>A0ABW5C502</accession>
<dbReference type="PROSITE" id="PS50801">
    <property type="entry name" value="STAS"/>
    <property type="match status" value="1"/>
</dbReference>
<name>A0ABW5C502_9BACI</name>
<dbReference type="RefSeq" id="WP_247345814.1">
    <property type="nucleotide sequence ID" value="NZ_CP095550.1"/>
</dbReference>
<protein>
    <recommendedName>
        <fullName evidence="2">Anti-sigma factor antagonist</fullName>
    </recommendedName>
</protein>
<comment type="similarity">
    <text evidence="1 2">Belongs to the anti-sigma-factor antagonist family.</text>
</comment>
<dbReference type="Gene3D" id="3.30.750.24">
    <property type="entry name" value="STAS domain"/>
    <property type="match status" value="1"/>
</dbReference>
<evidence type="ECO:0000313" key="4">
    <source>
        <dbReference type="EMBL" id="MFD2216008.1"/>
    </source>
</evidence>
<dbReference type="InterPro" id="IPR002645">
    <property type="entry name" value="STAS_dom"/>
</dbReference>